<comment type="subcellular location">
    <subcellularLocation>
        <location evidence="1">Nucleus</location>
    </subcellularLocation>
</comment>
<dbReference type="GO" id="GO:0005634">
    <property type="term" value="C:nucleus"/>
    <property type="evidence" value="ECO:0007669"/>
    <property type="project" value="UniProtKB-SubCell"/>
</dbReference>
<dbReference type="AlphaFoldDB" id="A0A4U5PC87"/>
<dbReference type="Pfam" id="PF00853">
    <property type="entry name" value="Runt"/>
    <property type="match status" value="1"/>
</dbReference>
<dbReference type="PROSITE" id="PS51062">
    <property type="entry name" value="RUNT"/>
    <property type="match status" value="1"/>
</dbReference>
<dbReference type="STRING" id="34508.A0A4U5PC87"/>
<keyword evidence="2" id="KW-0805">Transcription regulation</keyword>
<dbReference type="InterPro" id="IPR000040">
    <property type="entry name" value="AML1_Runt"/>
</dbReference>
<dbReference type="InterPro" id="IPR008967">
    <property type="entry name" value="p53-like_TF_DNA-bd_sf"/>
</dbReference>
<dbReference type="EMBL" id="AZBU02000002">
    <property type="protein sequence ID" value="TKR93958.1"/>
    <property type="molecule type" value="Genomic_DNA"/>
</dbReference>
<protein>
    <recommendedName>
        <fullName evidence="6">Runt domain-containing protein</fullName>
    </recommendedName>
</protein>
<organism evidence="7 8">
    <name type="scientific">Steinernema carpocapsae</name>
    <name type="common">Entomopathogenic nematode</name>
    <dbReference type="NCBI Taxonomy" id="34508"/>
    <lineage>
        <taxon>Eukaryota</taxon>
        <taxon>Metazoa</taxon>
        <taxon>Ecdysozoa</taxon>
        <taxon>Nematoda</taxon>
        <taxon>Chromadorea</taxon>
        <taxon>Rhabditida</taxon>
        <taxon>Tylenchina</taxon>
        <taxon>Panagrolaimomorpha</taxon>
        <taxon>Strongyloidoidea</taxon>
        <taxon>Steinernematidae</taxon>
        <taxon>Steinernema</taxon>
    </lineage>
</organism>
<keyword evidence="3" id="KW-0804">Transcription</keyword>
<keyword evidence="8" id="KW-1185">Reference proteome</keyword>
<evidence type="ECO:0000256" key="5">
    <source>
        <dbReference type="SAM" id="MobiDB-lite"/>
    </source>
</evidence>
<gene>
    <name evidence="7" type="ORF">L596_008317</name>
</gene>
<reference evidence="7 8" key="1">
    <citation type="journal article" date="2015" name="Genome Biol.">
        <title>Comparative genomics of Steinernema reveals deeply conserved gene regulatory networks.</title>
        <authorList>
            <person name="Dillman A.R."/>
            <person name="Macchietto M."/>
            <person name="Porter C.F."/>
            <person name="Rogers A."/>
            <person name="Williams B."/>
            <person name="Antoshechkin I."/>
            <person name="Lee M.M."/>
            <person name="Goodwin Z."/>
            <person name="Lu X."/>
            <person name="Lewis E.E."/>
            <person name="Goodrich-Blair H."/>
            <person name="Stock S.P."/>
            <person name="Adams B.J."/>
            <person name="Sternberg P.W."/>
            <person name="Mortazavi A."/>
        </authorList>
    </citation>
    <scope>NUCLEOTIDE SEQUENCE [LARGE SCALE GENOMIC DNA]</scope>
    <source>
        <strain evidence="7 8">ALL</strain>
    </source>
</reference>
<dbReference type="OrthoDB" id="10029800at2759"/>
<feature type="region of interest" description="Disordered" evidence="5">
    <location>
        <begin position="163"/>
        <end position="232"/>
    </location>
</feature>
<dbReference type="SUPFAM" id="SSF49417">
    <property type="entry name" value="p53-like transcription factors"/>
    <property type="match status" value="1"/>
</dbReference>
<dbReference type="InterPro" id="IPR013524">
    <property type="entry name" value="Runt_dom"/>
</dbReference>
<feature type="compositionally biased region" description="Polar residues" evidence="5">
    <location>
        <begin position="213"/>
        <end position="232"/>
    </location>
</feature>
<dbReference type="PANTHER" id="PTHR11950">
    <property type="entry name" value="RUNT RELATED"/>
    <property type="match status" value="1"/>
</dbReference>
<evidence type="ECO:0000313" key="8">
    <source>
        <dbReference type="Proteomes" id="UP000298663"/>
    </source>
</evidence>
<dbReference type="InterPro" id="IPR012346">
    <property type="entry name" value="p53/RUNT-type_TF_DNA-bd_sf"/>
</dbReference>
<feature type="domain" description="Runt" evidence="6">
    <location>
        <begin position="38"/>
        <end position="166"/>
    </location>
</feature>
<evidence type="ECO:0000313" key="7">
    <source>
        <dbReference type="EMBL" id="TKR93958.1"/>
    </source>
</evidence>
<dbReference type="Proteomes" id="UP000298663">
    <property type="component" value="Unassembled WGS sequence"/>
</dbReference>
<evidence type="ECO:0000256" key="1">
    <source>
        <dbReference type="ARBA" id="ARBA00004123"/>
    </source>
</evidence>
<dbReference type="Gene3D" id="2.60.40.720">
    <property type="match status" value="1"/>
</dbReference>
<evidence type="ECO:0000256" key="3">
    <source>
        <dbReference type="ARBA" id="ARBA00023163"/>
    </source>
</evidence>
<name>A0A4U5PC87_STECR</name>
<reference evidence="7 8" key="2">
    <citation type="journal article" date="2019" name="G3 (Bethesda)">
        <title>Hybrid Assembly of the Genome of the Entomopathogenic Nematode Steinernema carpocapsae Identifies the X-Chromosome.</title>
        <authorList>
            <person name="Serra L."/>
            <person name="Macchietto M."/>
            <person name="Macias-Munoz A."/>
            <person name="McGill C.J."/>
            <person name="Rodriguez I.M."/>
            <person name="Rodriguez B."/>
            <person name="Murad R."/>
            <person name="Mortazavi A."/>
        </authorList>
    </citation>
    <scope>NUCLEOTIDE SEQUENCE [LARGE SCALE GENOMIC DNA]</scope>
    <source>
        <strain evidence="7 8">ALL</strain>
    </source>
</reference>
<accession>A0A4U5PC87</accession>
<keyword evidence="4" id="KW-0539">Nucleus</keyword>
<sequence length="232" mass="25460">MLELLLAYATNFVSPTRCSPLVGAAKESLLMEVALRHAEEYLRKVSNDSFQRTESPNFLCSTLPNHWRSNKSLPQPFVVVAIGFVPNGTKVTVAAGNEDNSCAEVKNNETEIKDQVAKFSDLRFVGKSGRGKNFHLTITVHTEPAQVAIVSKIIKVTVDGPREQRTQNHPRAILGGAPSRKRHHQPSTVLQMPSDPNLISPISSRSDRHPPTCLNSHLTPTHLHSPSILGSP</sequence>
<dbReference type="PANTHER" id="PTHR11950:SF31">
    <property type="entry name" value="SEGMENTATION PROTEIN RUNT"/>
    <property type="match status" value="1"/>
</dbReference>
<comment type="caution">
    <text evidence="7">The sequence shown here is derived from an EMBL/GenBank/DDBJ whole genome shotgun (WGS) entry which is preliminary data.</text>
</comment>
<evidence type="ECO:0000256" key="4">
    <source>
        <dbReference type="ARBA" id="ARBA00023242"/>
    </source>
</evidence>
<evidence type="ECO:0000256" key="2">
    <source>
        <dbReference type="ARBA" id="ARBA00023015"/>
    </source>
</evidence>
<dbReference type="GO" id="GO:0005524">
    <property type="term" value="F:ATP binding"/>
    <property type="evidence" value="ECO:0007669"/>
    <property type="project" value="InterPro"/>
</dbReference>
<dbReference type="GO" id="GO:0000981">
    <property type="term" value="F:DNA-binding transcription factor activity, RNA polymerase II-specific"/>
    <property type="evidence" value="ECO:0007669"/>
    <property type="project" value="TreeGrafter"/>
</dbReference>
<proteinExistence type="predicted"/>
<evidence type="ECO:0000259" key="6">
    <source>
        <dbReference type="PROSITE" id="PS51062"/>
    </source>
</evidence>
<dbReference type="GO" id="GO:0000978">
    <property type="term" value="F:RNA polymerase II cis-regulatory region sequence-specific DNA binding"/>
    <property type="evidence" value="ECO:0007669"/>
    <property type="project" value="TreeGrafter"/>
</dbReference>